<dbReference type="Proteomes" id="UP000266673">
    <property type="component" value="Unassembled WGS sequence"/>
</dbReference>
<feature type="non-terminal residue" evidence="2">
    <location>
        <position position="90"/>
    </location>
</feature>
<keyword evidence="1" id="KW-0472">Membrane</keyword>
<comment type="caution">
    <text evidence="2">The sequence shown here is derived from an EMBL/GenBank/DDBJ whole genome shotgun (WGS) entry which is preliminary data.</text>
</comment>
<evidence type="ECO:0000256" key="1">
    <source>
        <dbReference type="SAM" id="Phobius"/>
    </source>
</evidence>
<sequence>MLMCFSSFFSLLPICISVSFVIIPKEILSSMYVFLISLYILFVSASLIWVFSFLQCFSHVSFIISSRVLSFFSQDRTCAKSSASFSYLWH</sequence>
<organism evidence="2 3">
    <name type="scientific">Gigaspora rosea</name>
    <dbReference type="NCBI Taxonomy" id="44941"/>
    <lineage>
        <taxon>Eukaryota</taxon>
        <taxon>Fungi</taxon>
        <taxon>Fungi incertae sedis</taxon>
        <taxon>Mucoromycota</taxon>
        <taxon>Glomeromycotina</taxon>
        <taxon>Glomeromycetes</taxon>
        <taxon>Diversisporales</taxon>
        <taxon>Gigasporaceae</taxon>
        <taxon>Gigaspora</taxon>
    </lineage>
</organism>
<reference evidence="2 3" key="1">
    <citation type="submission" date="2018-06" db="EMBL/GenBank/DDBJ databases">
        <title>Comparative genomics reveals the genomic features of Rhizophagus irregularis, R. cerebriforme, R. diaphanum and Gigaspora rosea, and their symbiotic lifestyle signature.</title>
        <authorList>
            <person name="Morin E."/>
            <person name="San Clemente H."/>
            <person name="Chen E.C.H."/>
            <person name="De La Providencia I."/>
            <person name="Hainaut M."/>
            <person name="Kuo A."/>
            <person name="Kohler A."/>
            <person name="Murat C."/>
            <person name="Tang N."/>
            <person name="Roy S."/>
            <person name="Loubradou J."/>
            <person name="Henrissat B."/>
            <person name="Grigoriev I.V."/>
            <person name="Corradi N."/>
            <person name="Roux C."/>
            <person name="Martin F.M."/>
        </authorList>
    </citation>
    <scope>NUCLEOTIDE SEQUENCE [LARGE SCALE GENOMIC DNA]</scope>
    <source>
        <strain evidence="2 3">DAOM 194757</strain>
    </source>
</reference>
<dbReference type="AlphaFoldDB" id="A0A397VML5"/>
<keyword evidence="1" id="KW-0812">Transmembrane</keyword>
<protein>
    <submittedName>
        <fullName evidence="2">Uncharacterized protein</fullName>
    </submittedName>
</protein>
<evidence type="ECO:0000313" key="3">
    <source>
        <dbReference type="Proteomes" id="UP000266673"/>
    </source>
</evidence>
<proteinExistence type="predicted"/>
<gene>
    <name evidence="2" type="ORF">C2G38_2073801</name>
</gene>
<keyword evidence="3" id="KW-1185">Reference proteome</keyword>
<dbReference type="EMBL" id="QKWP01000280">
    <property type="protein sequence ID" value="RIB23071.1"/>
    <property type="molecule type" value="Genomic_DNA"/>
</dbReference>
<evidence type="ECO:0000313" key="2">
    <source>
        <dbReference type="EMBL" id="RIB23071.1"/>
    </source>
</evidence>
<accession>A0A397VML5</accession>
<feature type="transmembrane region" description="Helical" evidence="1">
    <location>
        <begin position="31"/>
        <end position="57"/>
    </location>
</feature>
<keyword evidence="1" id="KW-1133">Transmembrane helix</keyword>
<name>A0A397VML5_9GLOM</name>